<keyword evidence="6 9" id="KW-0823">Tryptophan catabolism</keyword>
<evidence type="ECO:0000256" key="2">
    <source>
        <dbReference type="ARBA" id="ARBA00011738"/>
    </source>
</evidence>
<feature type="binding site" evidence="9">
    <location>
        <position position="53"/>
    </location>
    <ligand>
        <name>Zn(2+)</name>
        <dbReference type="ChEBI" id="CHEBI:29105"/>
        <label>1</label>
    </ligand>
</feature>
<name>A0A1H8CQ83_9BACL</name>
<dbReference type="InterPro" id="IPR037175">
    <property type="entry name" value="KFase_sf"/>
</dbReference>
<dbReference type="AlphaFoldDB" id="A0A1H8CQ83"/>
<sequence length="206" mass="23051">MRLIDISRPLYVGMPVWPGDTEYRFQLAWTKEESGSVNVGQILLSTHTGTHIDAPYHFDENGKKVHELDLSLYVGTVRVVHLPRRESIGASDFQGIDLEGVKRLLIRTDSWTDPARFPQSVTFLREDLAPFLGEKGVKLLGLDVPSVDRLDSKELPVHHALHKEGIHILEGACLSDVEEGDYELIALPLKLEGADGSPVRAVLRQW</sequence>
<feature type="binding site" evidence="9">
    <location>
        <position position="158"/>
    </location>
    <ligand>
        <name>Zn(2+)</name>
        <dbReference type="ChEBI" id="CHEBI:29105"/>
        <label>2</label>
    </ligand>
</feature>
<feature type="binding site" evidence="9">
    <location>
        <position position="53"/>
    </location>
    <ligand>
        <name>Zn(2+)</name>
        <dbReference type="ChEBI" id="CHEBI:29105"/>
        <label>2</label>
    </ligand>
</feature>
<evidence type="ECO:0000313" key="10">
    <source>
        <dbReference type="EMBL" id="SEM96458.1"/>
    </source>
</evidence>
<evidence type="ECO:0000256" key="4">
    <source>
        <dbReference type="ARBA" id="ARBA00022801"/>
    </source>
</evidence>
<dbReference type="Gene3D" id="3.50.30.50">
    <property type="entry name" value="Putative cyclase"/>
    <property type="match status" value="1"/>
</dbReference>
<accession>A0A1H8CQ83</accession>
<keyword evidence="11" id="KW-1185">Reference proteome</keyword>
<dbReference type="GO" id="GO:0004061">
    <property type="term" value="F:arylformamidase activity"/>
    <property type="evidence" value="ECO:0007669"/>
    <property type="project" value="UniProtKB-UniRule"/>
</dbReference>
<evidence type="ECO:0000256" key="3">
    <source>
        <dbReference type="ARBA" id="ARBA00022723"/>
    </source>
</evidence>
<dbReference type="Proteomes" id="UP000199695">
    <property type="component" value="Unassembled WGS sequence"/>
</dbReference>
<evidence type="ECO:0000256" key="9">
    <source>
        <dbReference type="HAMAP-Rule" id="MF_01969"/>
    </source>
</evidence>
<comment type="function">
    <text evidence="1 9">Catalyzes the hydrolysis of N-formyl-L-kynurenine to L-kynurenine, the second step in the kynurenine pathway of tryptophan degradation.</text>
</comment>
<dbReference type="HAMAP" id="MF_01969">
    <property type="entry name" value="KynB"/>
    <property type="match status" value="1"/>
</dbReference>
<keyword evidence="5 9" id="KW-0862">Zinc</keyword>
<evidence type="ECO:0000256" key="1">
    <source>
        <dbReference type="ARBA" id="ARBA00002204"/>
    </source>
</evidence>
<dbReference type="PANTHER" id="PTHR31118:SF32">
    <property type="entry name" value="KYNURENINE FORMAMIDASE"/>
    <property type="match status" value="1"/>
</dbReference>
<comment type="pathway">
    <text evidence="8 9">Amino-acid degradation; L-tryptophan degradation via kynurenine pathway; L-kynurenine from L-tryptophan: step 2/2.</text>
</comment>
<evidence type="ECO:0000256" key="6">
    <source>
        <dbReference type="ARBA" id="ARBA00023079"/>
    </source>
</evidence>
<dbReference type="Pfam" id="PF04199">
    <property type="entry name" value="Cyclase"/>
    <property type="match status" value="1"/>
</dbReference>
<dbReference type="InterPro" id="IPR017484">
    <property type="entry name" value="Kynurenine_formamidase_bac"/>
</dbReference>
<feature type="binding site" evidence="9">
    <location>
        <position position="47"/>
    </location>
    <ligand>
        <name>Zn(2+)</name>
        <dbReference type="ChEBI" id="CHEBI:29105"/>
        <label>1</label>
    </ligand>
</feature>
<dbReference type="STRING" id="1173111.SAMN05444955_10418"/>
<dbReference type="UniPathway" id="UPA00333">
    <property type="reaction ID" value="UER00454"/>
</dbReference>
<reference evidence="10 11" key="1">
    <citation type="submission" date="2016-10" db="EMBL/GenBank/DDBJ databases">
        <authorList>
            <person name="de Groot N.N."/>
        </authorList>
    </citation>
    <scope>NUCLEOTIDE SEQUENCE [LARGE SCALE GENOMIC DNA]</scope>
    <source>
        <strain evidence="10 11">DSM 46701</strain>
    </source>
</reference>
<dbReference type="EMBL" id="FOCQ01000004">
    <property type="protein sequence ID" value="SEM96458.1"/>
    <property type="molecule type" value="Genomic_DNA"/>
</dbReference>
<evidence type="ECO:0000313" key="11">
    <source>
        <dbReference type="Proteomes" id="UP000199695"/>
    </source>
</evidence>
<dbReference type="InterPro" id="IPR007325">
    <property type="entry name" value="KFase/CYL"/>
</dbReference>
<comment type="subunit">
    <text evidence="2 9">Homodimer.</text>
</comment>
<dbReference type="GO" id="GO:0008270">
    <property type="term" value="F:zinc ion binding"/>
    <property type="evidence" value="ECO:0007669"/>
    <property type="project" value="UniProtKB-UniRule"/>
</dbReference>
<evidence type="ECO:0000256" key="5">
    <source>
        <dbReference type="ARBA" id="ARBA00022833"/>
    </source>
</evidence>
<organism evidence="10 11">
    <name type="scientific">Lihuaxuella thermophila</name>
    <dbReference type="NCBI Taxonomy" id="1173111"/>
    <lineage>
        <taxon>Bacteria</taxon>
        <taxon>Bacillati</taxon>
        <taxon>Bacillota</taxon>
        <taxon>Bacilli</taxon>
        <taxon>Bacillales</taxon>
        <taxon>Thermoactinomycetaceae</taxon>
        <taxon>Lihuaxuella</taxon>
    </lineage>
</organism>
<feature type="binding site" evidence="9">
    <location>
        <position position="170"/>
    </location>
    <ligand>
        <name>Zn(2+)</name>
        <dbReference type="ChEBI" id="CHEBI:29105"/>
        <label>2</label>
    </ligand>
</feature>
<dbReference type="GO" id="GO:0019441">
    <property type="term" value="P:L-tryptophan catabolic process to kynurenine"/>
    <property type="evidence" value="ECO:0007669"/>
    <property type="project" value="UniProtKB-UniRule"/>
</dbReference>
<comment type="catalytic activity">
    <reaction evidence="7 9">
        <text>N-formyl-L-kynurenine + H2O = L-kynurenine + formate + H(+)</text>
        <dbReference type="Rhea" id="RHEA:13009"/>
        <dbReference type="ChEBI" id="CHEBI:15377"/>
        <dbReference type="ChEBI" id="CHEBI:15378"/>
        <dbReference type="ChEBI" id="CHEBI:15740"/>
        <dbReference type="ChEBI" id="CHEBI:57959"/>
        <dbReference type="ChEBI" id="CHEBI:58629"/>
        <dbReference type="EC" id="3.5.1.9"/>
    </reaction>
</comment>
<proteinExistence type="inferred from homology"/>
<comment type="cofactor">
    <cofactor evidence="9">
        <name>Zn(2+)</name>
        <dbReference type="ChEBI" id="CHEBI:29105"/>
    </cofactor>
    <text evidence="9">Binds 2 zinc ions per subunit.</text>
</comment>
<dbReference type="SUPFAM" id="SSF102198">
    <property type="entry name" value="Putative cyclase"/>
    <property type="match status" value="1"/>
</dbReference>
<evidence type="ECO:0000256" key="8">
    <source>
        <dbReference type="ARBA" id="ARBA00060547"/>
    </source>
</evidence>
<dbReference type="GO" id="GO:0004328">
    <property type="term" value="F:formamidase activity"/>
    <property type="evidence" value="ECO:0007669"/>
    <property type="project" value="InterPro"/>
</dbReference>
<dbReference type="OrthoDB" id="9796085at2"/>
<feature type="binding site" evidence="9">
    <location>
        <position position="170"/>
    </location>
    <ligand>
        <name>Zn(2+)</name>
        <dbReference type="ChEBI" id="CHEBI:29105"/>
        <label>1</label>
    </ligand>
</feature>
<feature type="binding site" evidence="9">
    <location>
        <position position="51"/>
    </location>
    <ligand>
        <name>Zn(2+)</name>
        <dbReference type="ChEBI" id="CHEBI:29105"/>
        <label>1</label>
    </ligand>
</feature>
<feature type="binding site" evidence="9">
    <location>
        <position position="17"/>
    </location>
    <ligand>
        <name>substrate</name>
    </ligand>
</feature>
<evidence type="ECO:0000256" key="7">
    <source>
        <dbReference type="ARBA" id="ARBA00048496"/>
    </source>
</evidence>
<dbReference type="PANTHER" id="PTHR31118">
    <property type="entry name" value="CYCLASE-LIKE PROTEIN 2"/>
    <property type="match status" value="1"/>
</dbReference>
<dbReference type="FunFam" id="3.50.30.50:FF:000001">
    <property type="entry name" value="Kynurenine formamidase"/>
    <property type="match status" value="1"/>
</dbReference>
<dbReference type="EC" id="3.5.1.9" evidence="9"/>
<protein>
    <recommendedName>
        <fullName evidence="9">Kynurenine formamidase</fullName>
        <shortName evidence="9">KFA</shortName>
        <shortName evidence="9">KFase</shortName>
        <ecNumber evidence="9">3.5.1.9</ecNumber>
    </recommendedName>
    <alternativeName>
        <fullName evidence="9">Arylformamidase</fullName>
    </alternativeName>
    <alternativeName>
        <fullName evidence="9">N-formylkynurenine formamidase</fullName>
        <shortName evidence="9">FKF</shortName>
    </alternativeName>
</protein>
<comment type="similarity">
    <text evidence="9">Belongs to the Cyclase 1 superfamily. KynB family.</text>
</comment>
<dbReference type="RefSeq" id="WP_089966081.1">
    <property type="nucleotide sequence ID" value="NZ_FOCQ01000004.1"/>
</dbReference>
<gene>
    <name evidence="9" type="primary">kynB</name>
    <name evidence="10" type="ORF">SAMN05444955_10418</name>
</gene>
<feature type="active site" description="Proton donor/acceptor" evidence="9">
    <location>
        <position position="57"/>
    </location>
</feature>
<dbReference type="NCBIfam" id="TIGR03035">
    <property type="entry name" value="trp_arylform"/>
    <property type="match status" value="1"/>
</dbReference>
<keyword evidence="3 9" id="KW-0479">Metal-binding</keyword>
<keyword evidence="4 9" id="KW-0378">Hydrolase</keyword>